<dbReference type="SUPFAM" id="SSF47226">
    <property type="entry name" value="Histidine-containing phosphotransfer domain, HPT domain"/>
    <property type="match status" value="1"/>
</dbReference>
<dbReference type="Gene3D" id="1.10.287.130">
    <property type="match status" value="1"/>
</dbReference>
<dbReference type="EMBL" id="VLLG01000005">
    <property type="protein sequence ID" value="TWI84395.1"/>
    <property type="molecule type" value="Genomic_DNA"/>
</dbReference>
<dbReference type="Pfam" id="PF00072">
    <property type="entry name" value="Response_reg"/>
    <property type="match status" value="1"/>
</dbReference>
<dbReference type="SMART" id="SM00448">
    <property type="entry name" value="REC"/>
    <property type="match status" value="1"/>
</dbReference>
<keyword evidence="10" id="KW-0067">ATP-binding</keyword>
<evidence type="ECO:0000313" key="21">
    <source>
        <dbReference type="Proteomes" id="UP000316778"/>
    </source>
</evidence>
<dbReference type="Pfam" id="PF01627">
    <property type="entry name" value="Hpt"/>
    <property type="match status" value="1"/>
</dbReference>
<keyword evidence="13" id="KW-0472">Membrane</keyword>
<evidence type="ECO:0000259" key="18">
    <source>
        <dbReference type="PROSITE" id="PS50110"/>
    </source>
</evidence>
<evidence type="ECO:0000256" key="14">
    <source>
        <dbReference type="PROSITE-ProRule" id="PRU00110"/>
    </source>
</evidence>
<dbReference type="Gene3D" id="3.30.450.20">
    <property type="entry name" value="PAS domain"/>
    <property type="match status" value="1"/>
</dbReference>
<evidence type="ECO:0000256" key="7">
    <source>
        <dbReference type="ARBA" id="ARBA00022692"/>
    </source>
</evidence>
<feature type="domain" description="HPt" evidence="19">
    <location>
        <begin position="577"/>
        <end position="674"/>
    </location>
</feature>
<dbReference type="FunFam" id="3.30.565.10:FF:000010">
    <property type="entry name" value="Sensor histidine kinase RcsC"/>
    <property type="match status" value="1"/>
</dbReference>
<evidence type="ECO:0000256" key="13">
    <source>
        <dbReference type="ARBA" id="ARBA00023136"/>
    </source>
</evidence>
<evidence type="ECO:0000256" key="2">
    <source>
        <dbReference type="ARBA" id="ARBA00004651"/>
    </source>
</evidence>
<dbReference type="Pfam" id="PF00512">
    <property type="entry name" value="HisKA"/>
    <property type="match status" value="1"/>
</dbReference>
<dbReference type="InterPro" id="IPR035965">
    <property type="entry name" value="PAS-like_dom_sf"/>
</dbReference>
<dbReference type="AlphaFoldDB" id="A0A562ST19"/>
<dbReference type="Pfam" id="PF02518">
    <property type="entry name" value="HATPase_c"/>
    <property type="match status" value="1"/>
</dbReference>
<evidence type="ECO:0000256" key="15">
    <source>
        <dbReference type="PROSITE-ProRule" id="PRU00169"/>
    </source>
</evidence>
<keyword evidence="12" id="KW-0902">Two-component regulatory system</keyword>
<dbReference type="PRINTS" id="PR00344">
    <property type="entry name" value="BCTRLSENSOR"/>
</dbReference>
<keyword evidence="11" id="KW-1133">Transmembrane helix</keyword>
<reference evidence="20 21" key="1">
    <citation type="journal article" date="2013" name="Stand. Genomic Sci.">
        <title>Genomic Encyclopedia of Type Strains, Phase I: The one thousand microbial genomes (KMG-I) project.</title>
        <authorList>
            <person name="Kyrpides N.C."/>
            <person name="Woyke T."/>
            <person name="Eisen J.A."/>
            <person name="Garrity G."/>
            <person name="Lilburn T.G."/>
            <person name="Beck B.J."/>
            <person name="Whitman W.B."/>
            <person name="Hugenholtz P."/>
            <person name="Klenk H.P."/>
        </authorList>
    </citation>
    <scope>NUCLEOTIDE SEQUENCE [LARGE SCALE GENOMIC DNA]</scope>
    <source>
        <strain evidence="20 21">DSM 13484</strain>
    </source>
</reference>
<evidence type="ECO:0000259" key="17">
    <source>
        <dbReference type="PROSITE" id="PS50109"/>
    </source>
</evidence>
<evidence type="ECO:0000256" key="6">
    <source>
        <dbReference type="ARBA" id="ARBA00022679"/>
    </source>
</evidence>
<keyword evidence="9 20" id="KW-0418">Kinase</keyword>
<dbReference type="FunFam" id="1.10.287.130:FF:000004">
    <property type="entry name" value="Ethylene receptor 1"/>
    <property type="match status" value="1"/>
</dbReference>
<dbReference type="InterPro" id="IPR005467">
    <property type="entry name" value="His_kinase_dom"/>
</dbReference>
<feature type="modified residue" description="4-aspartylphosphate" evidence="15">
    <location>
        <position position="468"/>
    </location>
</feature>
<dbReference type="SMART" id="SM00387">
    <property type="entry name" value="HATPase_c"/>
    <property type="match status" value="1"/>
</dbReference>
<evidence type="ECO:0000256" key="4">
    <source>
        <dbReference type="ARBA" id="ARBA00022475"/>
    </source>
</evidence>
<dbReference type="GO" id="GO:0000155">
    <property type="term" value="F:phosphorelay sensor kinase activity"/>
    <property type="evidence" value="ECO:0007669"/>
    <property type="project" value="InterPro"/>
</dbReference>
<feature type="domain" description="Histidine kinase" evidence="17">
    <location>
        <begin position="174"/>
        <end position="395"/>
    </location>
</feature>
<dbReference type="PANTHER" id="PTHR45339">
    <property type="entry name" value="HYBRID SIGNAL TRANSDUCTION HISTIDINE KINASE J"/>
    <property type="match status" value="1"/>
</dbReference>
<evidence type="ECO:0000259" key="19">
    <source>
        <dbReference type="PROSITE" id="PS50894"/>
    </source>
</evidence>
<dbReference type="SUPFAM" id="SSF55785">
    <property type="entry name" value="PYP-like sensor domain (PAS domain)"/>
    <property type="match status" value="1"/>
</dbReference>
<dbReference type="GO" id="GO:0005524">
    <property type="term" value="F:ATP binding"/>
    <property type="evidence" value="ECO:0007669"/>
    <property type="project" value="UniProtKB-KW"/>
</dbReference>
<evidence type="ECO:0000256" key="16">
    <source>
        <dbReference type="SAM" id="Coils"/>
    </source>
</evidence>
<dbReference type="OrthoDB" id="9781208at2"/>
<evidence type="ECO:0000256" key="11">
    <source>
        <dbReference type="ARBA" id="ARBA00022989"/>
    </source>
</evidence>
<feature type="domain" description="Response regulatory" evidence="18">
    <location>
        <begin position="419"/>
        <end position="537"/>
    </location>
</feature>
<proteinExistence type="predicted"/>
<keyword evidence="5 15" id="KW-0597">Phosphoprotein</keyword>
<dbReference type="SMART" id="SM00388">
    <property type="entry name" value="HisKA"/>
    <property type="match status" value="1"/>
</dbReference>
<dbReference type="EC" id="2.7.13.3" evidence="3"/>
<dbReference type="InterPro" id="IPR036097">
    <property type="entry name" value="HisK_dim/P_sf"/>
</dbReference>
<dbReference type="Gene3D" id="3.30.565.10">
    <property type="entry name" value="Histidine kinase-like ATPase, C-terminal domain"/>
    <property type="match status" value="1"/>
</dbReference>
<dbReference type="PROSITE" id="PS50894">
    <property type="entry name" value="HPT"/>
    <property type="match status" value="1"/>
</dbReference>
<dbReference type="RefSeq" id="WP_158642740.1">
    <property type="nucleotide sequence ID" value="NZ_BAAAFY010000002.1"/>
</dbReference>
<dbReference type="PANTHER" id="PTHR45339:SF1">
    <property type="entry name" value="HYBRID SIGNAL TRANSDUCTION HISTIDINE KINASE J"/>
    <property type="match status" value="1"/>
</dbReference>
<dbReference type="InterPro" id="IPR004358">
    <property type="entry name" value="Sig_transdc_His_kin-like_C"/>
</dbReference>
<dbReference type="SUPFAM" id="SSF47384">
    <property type="entry name" value="Homodimeric domain of signal transducing histidine kinase"/>
    <property type="match status" value="1"/>
</dbReference>
<dbReference type="Proteomes" id="UP000316778">
    <property type="component" value="Unassembled WGS sequence"/>
</dbReference>
<protein>
    <recommendedName>
        <fullName evidence="3">histidine kinase</fullName>
        <ecNumber evidence="3">2.7.13.3</ecNumber>
    </recommendedName>
</protein>
<evidence type="ECO:0000313" key="20">
    <source>
        <dbReference type="EMBL" id="TWI84395.1"/>
    </source>
</evidence>
<dbReference type="InterPro" id="IPR001789">
    <property type="entry name" value="Sig_transdc_resp-reg_receiver"/>
</dbReference>
<dbReference type="PROSITE" id="PS50109">
    <property type="entry name" value="HIS_KIN"/>
    <property type="match status" value="1"/>
</dbReference>
<dbReference type="GO" id="GO:0005886">
    <property type="term" value="C:plasma membrane"/>
    <property type="evidence" value="ECO:0007669"/>
    <property type="project" value="UniProtKB-SubCell"/>
</dbReference>
<keyword evidence="6" id="KW-0808">Transferase</keyword>
<comment type="subcellular location">
    <subcellularLocation>
        <location evidence="2">Cell membrane</location>
        <topology evidence="2">Multi-pass membrane protein</topology>
    </subcellularLocation>
</comment>
<accession>A0A562ST19</accession>
<name>A0A562ST19_CHIJA</name>
<feature type="coiled-coil region" evidence="16">
    <location>
        <begin position="144"/>
        <end position="174"/>
    </location>
</feature>
<dbReference type="SUPFAM" id="SSF55874">
    <property type="entry name" value="ATPase domain of HSP90 chaperone/DNA topoisomerase II/histidine kinase"/>
    <property type="match status" value="1"/>
</dbReference>
<feature type="modified residue" description="Phosphohistidine" evidence="14">
    <location>
        <position position="616"/>
    </location>
</feature>
<dbReference type="CDD" id="cd17546">
    <property type="entry name" value="REC_hyHK_CKI1_RcsC-like"/>
    <property type="match status" value="1"/>
</dbReference>
<evidence type="ECO:0000256" key="1">
    <source>
        <dbReference type="ARBA" id="ARBA00000085"/>
    </source>
</evidence>
<dbReference type="InterPro" id="IPR008207">
    <property type="entry name" value="Sig_transdc_His_kin_Hpt_dom"/>
</dbReference>
<dbReference type="InterPro" id="IPR036890">
    <property type="entry name" value="HATPase_C_sf"/>
</dbReference>
<keyword evidence="16" id="KW-0175">Coiled coil</keyword>
<comment type="catalytic activity">
    <reaction evidence="1">
        <text>ATP + protein L-histidine = ADP + protein N-phospho-L-histidine.</text>
        <dbReference type="EC" id="2.7.13.3"/>
    </reaction>
</comment>
<dbReference type="SUPFAM" id="SSF52172">
    <property type="entry name" value="CheY-like"/>
    <property type="match status" value="1"/>
</dbReference>
<dbReference type="InterPro" id="IPR003594">
    <property type="entry name" value="HATPase_dom"/>
</dbReference>
<dbReference type="Gene3D" id="3.40.50.2300">
    <property type="match status" value="1"/>
</dbReference>
<dbReference type="Gene3D" id="1.20.120.160">
    <property type="entry name" value="HPT domain"/>
    <property type="match status" value="1"/>
</dbReference>
<evidence type="ECO:0000256" key="12">
    <source>
        <dbReference type="ARBA" id="ARBA00023012"/>
    </source>
</evidence>
<dbReference type="CDD" id="cd00082">
    <property type="entry name" value="HisKA"/>
    <property type="match status" value="1"/>
</dbReference>
<keyword evidence="8" id="KW-0547">Nucleotide-binding</keyword>
<dbReference type="InterPro" id="IPR003661">
    <property type="entry name" value="HisK_dim/P_dom"/>
</dbReference>
<dbReference type="PROSITE" id="PS50110">
    <property type="entry name" value="RESPONSE_REGULATORY"/>
    <property type="match status" value="1"/>
</dbReference>
<dbReference type="InterPro" id="IPR036641">
    <property type="entry name" value="HPT_dom_sf"/>
</dbReference>
<keyword evidence="4" id="KW-1003">Cell membrane</keyword>
<evidence type="ECO:0000256" key="5">
    <source>
        <dbReference type="ARBA" id="ARBA00022553"/>
    </source>
</evidence>
<dbReference type="CDD" id="cd16922">
    <property type="entry name" value="HATPase_EvgS-ArcB-TorS-like"/>
    <property type="match status" value="1"/>
</dbReference>
<evidence type="ECO:0000256" key="3">
    <source>
        <dbReference type="ARBA" id="ARBA00012438"/>
    </source>
</evidence>
<organism evidence="20 21">
    <name type="scientific">Chitinophaga japonensis</name>
    <name type="common">Flexibacter japonensis</name>
    <dbReference type="NCBI Taxonomy" id="104662"/>
    <lineage>
        <taxon>Bacteria</taxon>
        <taxon>Pseudomonadati</taxon>
        <taxon>Bacteroidota</taxon>
        <taxon>Chitinophagia</taxon>
        <taxon>Chitinophagales</taxon>
        <taxon>Chitinophagaceae</taxon>
        <taxon>Chitinophaga</taxon>
    </lineage>
</organism>
<keyword evidence="7" id="KW-0812">Transmembrane</keyword>
<gene>
    <name evidence="20" type="ORF">LX66_4762</name>
</gene>
<comment type="caution">
    <text evidence="20">The sequence shown here is derived from an EMBL/GenBank/DDBJ whole genome shotgun (WGS) entry which is preliminary data.</text>
</comment>
<keyword evidence="21" id="KW-1185">Reference proteome</keyword>
<evidence type="ECO:0000256" key="10">
    <source>
        <dbReference type="ARBA" id="ARBA00022840"/>
    </source>
</evidence>
<evidence type="ECO:0000256" key="9">
    <source>
        <dbReference type="ARBA" id="ARBA00022777"/>
    </source>
</evidence>
<evidence type="ECO:0000256" key="8">
    <source>
        <dbReference type="ARBA" id="ARBA00022741"/>
    </source>
</evidence>
<sequence>MKAKVRMGHRNMPSMDADMPITDVAAVFSLPLSVLLQHTNAGIFLTDPKHRFIWANPVIINAFDLGPEGAHVVNQPFTAVIRFFRRHVKEPEAFEAKMKELRRRKKPFFGWAIPFTDGRIREVSYMPLLENGVFKGSVWQIVDVTRHRVMQQELERARQEAEEAQRAQKDFLANMSHEIRTPLNAIIGMSHLLEETSLDARQEEYVKTLKHSSGILLGLITDILDLSRIEAGELQVNQREFNLGELIQSLKHTFELKMGQRPVKISATVDERLQHLLVGDDTLLNQILMNLLGNADKFTKEGEIALTAELESWQENRIWVRFRVCDTGIGIRKDKLELVFQNYKQAEREIREIYGGTGLGLAIVKQLVERQGGHILVEEQPGFRTCFTFNLPFIDTNKPAESGIRMGKRRRHIDFGGAKVLVIEDNPMNLRYIISLLEQYNIQCQLATNAPDALYFLDSRLYELILMDIRVPGMDGFELTKRIRGDEKLPNVATPIVATTAVAMESTATMARNIGITDILTKPYTPDQLLQILNKYLNENEDETDLLMEDEEEQYLHGFEFHQELNAKYLRALYENNIAYAADLFEIFIKTIRGEVRKLENFVQKGDLDSLKIQVHKLKPNFAMVGLTWVSDKMQEMEDVLRDELTPATRPRITALYAEISADMNKFFPIIEEDFQRMLEFMKEQGVKR</sequence>
<dbReference type="InterPro" id="IPR011006">
    <property type="entry name" value="CheY-like_superfamily"/>
</dbReference>